<dbReference type="AlphaFoldDB" id="A0A8X6FK96"/>
<gene>
    <name evidence="1" type="ORF">TNCT_633341</name>
</gene>
<comment type="caution">
    <text evidence="1">The sequence shown here is derived from an EMBL/GenBank/DDBJ whole genome shotgun (WGS) entry which is preliminary data.</text>
</comment>
<protein>
    <submittedName>
        <fullName evidence="1">Uncharacterized protein</fullName>
    </submittedName>
</protein>
<evidence type="ECO:0000313" key="1">
    <source>
        <dbReference type="EMBL" id="GFQ81957.1"/>
    </source>
</evidence>
<dbReference type="EMBL" id="BMAO01022442">
    <property type="protein sequence ID" value="GFQ81957.1"/>
    <property type="molecule type" value="Genomic_DNA"/>
</dbReference>
<proteinExistence type="predicted"/>
<evidence type="ECO:0000313" key="2">
    <source>
        <dbReference type="Proteomes" id="UP000887116"/>
    </source>
</evidence>
<name>A0A8X6FK96_TRICU</name>
<keyword evidence="2" id="KW-1185">Reference proteome</keyword>
<sequence>MKAVQWQSVPSICPLTKDHPWNLIHRDSKEAECSQRSISNLQREIPRPEAVPIGVWTRSTQRLLIGGENEKQKWWRQVKVFACHSTKRPTSFSAAVHCSGHAIWD</sequence>
<accession>A0A8X6FK96</accession>
<dbReference type="Proteomes" id="UP000887116">
    <property type="component" value="Unassembled WGS sequence"/>
</dbReference>
<reference evidence="1" key="1">
    <citation type="submission" date="2020-07" db="EMBL/GenBank/DDBJ databases">
        <title>Multicomponent nature underlies the extraordinary mechanical properties of spider dragline silk.</title>
        <authorList>
            <person name="Kono N."/>
            <person name="Nakamura H."/>
            <person name="Mori M."/>
            <person name="Yoshida Y."/>
            <person name="Ohtoshi R."/>
            <person name="Malay A.D."/>
            <person name="Moran D.A.P."/>
            <person name="Tomita M."/>
            <person name="Numata K."/>
            <person name="Arakawa K."/>
        </authorList>
    </citation>
    <scope>NUCLEOTIDE SEQUENCE</scope>
</reference>
<organism evidence="1 2">
    <name type="scientific">Trichonephila clavata</name>
    <name type="common">Joro spider</name>
    <name type="synonym">Nephila clavata</name>
    <dbReference type="NCBI Taxonomy" id="2740835"/>
    <lineage>
        <taxon>Eukaryota</taxon>
        <taxon>Metazoa</taxon>
        <taxon>Ecdysozoa</taxon>
        <taxon>Arthropoda</taxon>
        <taxon>Chelicerata</taxon>
        <taxon>Arachnida</taxon>
        <taxon>Araneae</taxon>
        <taxon>Araneomorphae</taxon>
        <taxon>Entelegynae</taxon>
        <taxon>Araneoidea</taxon>
        <taxon>Nephilidae</taxon>
        <taxon>Trichonephila</taxon>
    </lineage>
</organism>